<protein>
    <submittedName>
        <fullName evidence="8">RING-type domain-containing protein</fullName>
    </submittedName>
</protein>
<dbReference type="PRINTS" id="PR00348">
    <property type="entry name" value="UBIQUITIN"/>
</dbReference>
<dbReference type="Proteomes" id="UP000025227">
    <property type="component" value="Unplaced"/>
</dbReference>
<accession>A0A7I5EBF3</accession>
<dbReference type="InterPro" id="IPR001841">
    <property type="entry name" value="Znf_RING"/>
</dbReference>
<proteinExistence type="predicted"/>
<keyword evidence="2 4" id="KW-0863">Zinc-finger</keyword>
<dbReference type="InterPro" id="IPR019956">
    <property type="entry name" value="Ubiquitin_dom"/>
</dbReference>
<dbReference type="SUPFAM" id="SSF54236">
    <property type="entry name" value="Ubiquitin-like"/>
    <property type="match status" value="2"/>
</dbReference>
<evidence type="ECO:0000313" key="7">
    <source>
        <dbReference type="Proteomes" id="UP000025227"/>
    </source>
</evidence>
<sequence>MHISIRSSSGETNTFEVEPWLTIGGVKILLNVHSKLVKGTWAPPDDYVLGFAGRRLEDNYTLSDCGIEDEDIVEVESRYPSGIRVVAPSYCEEVGSPWNKEIENLLTCCICTTRYSEPKVLPCQHTFCLQCLEMCVRFHIISQSEKLICPICRVEHSIPSEGVQAFPSNYTIIDLLNNPALVAQTSENEKSQNDGGMQIFVKTLTGKTIALDVQPSDSVETLKKHIYDREGIQPVEQILICNGRSLQNGKPLSFYGIQHESTVHLTARCVGG</sequence>
<dbReference type="PANTHER" id="PTHR10666">
    <property type="entry name" value="UBIQUITIN"/>
    <property type="match status" value="1"/>
</dbReference>
<dbReference type="Pfam" id="PF00240">
    <property type="entry name" value="ubiquitin"/>
    <property type="match status" value="2"/>
</dbReference>
<keyword evidence="7" id="KW-1185">Reference proteome</keyword>
<evidence type="ECO:0000259" key="5">
    <source>
        <dbReference type="PROSITE" id="PS50053"/>
    </source>
</evidence>
<dbReference type="InterPro" id="IPR013083">
    <property type="entry name" value="Znf_RING/FYVE/PHD"/>
</dbReference>
<evidence type="ECO:0000256" key="4">
    <source>
        <dbReference type="PROSITE-ProRule" id="PRU00175"/>
    </source>
</evidence>
<evidence type="ECO:0000256" key="1">
    <source>
        <dbReference type="ARBA" id="ARBA00022723"/>
    </source>
</evidence>
<dbReference type="AlphaFoldDB" id="A0A7I5EBF3"/>
<dbReference type="PROSITE" id="PS50089">
    <property type="entry name" value="ZF_RING_2"/>
    <property type="match status" value="1"/>
</dbReference>
<dbReference type="InterPro" id="IPR000626">
    <property type="entry name" value="Ubiquitin-like_dom"/>
</dbReference>
<evidence type="ECO:0000313" key="8">
    <source>
        <dbReference type="WBParaSite" id="HCON_00124600-00001"/>
    </source>
</evidence>
<dbReference type="SMART" id="SM00184">
    <property type="entry name" value="RING"/>
    <property type="match status" value="1"/>
</dbReference>
<dbReference type="InterPro" id="IPR050158">
    <property type="entry name" value="Ubiquitin_ubiquitin-like"/>
</dbReference>
<dbReference type="InterPro" id="IPR027370">
    <property type="entry name" value="Znf-RING_euk"/>
</dbReference>
<dbReference type="Gene3D" id="3.10.20.90">
    <property type="entry name" value="Phosphatidylinositol 3-kinase Catalytic Subunit, Chain A, domain 1"/>
    <property type="match status" value="2"/>
</dbReference>
<feature type="domain" description="Ubiquitin-like" evidence="5">
    <location>
        <begin position="1"/>
        <end position="82"/>
    </location>
</feature>
<dbReference type="InterPro" id="IPR029071">
    <property type="entry name" value="Ubiquitin-like_domsf"/>
</dbReference>
<reference evidence="8" key="1">
    <citation type="submission" date="2020-12" db="UniProtKB">
        <authorList>
            <consortium name="WormBaseParasite"/>
        </authorList>
    </citation>
    <scope>IDENTIFICATION</scope>
    <source>
        <strain evidence="8">MHco3</strain>
    </source>
</reference>
<organism evidence="7 8">
    <name type="scientific">Haemonchus contortus</name>
    <name type="common">Barber pole worm</name>
    <dbReference type="NCBI Taxonomy" id="6289"/>
    <lineage>
        <taxon>Eukaryota</taxon>
        <taxon>Metazoa</taxon>
        <taxon>Ecdysozoa</taxon>
        <taxon>Nematoda</taxon>
        <taxon>Chromadorea</taxon>
        <taxon>Rhabditida</taxon>
        <taxon>Rhabditina</taxon>
        <taxon>Rhabditomorpha</taxon>
        <taxon>Strongyloidea</taxon>
        <taxon>Trichostrongylidae</taxon>
        <taxon>Haemonchus</taxon>
    </lineage>
</organism>
<dbReference type="Gene3D" id="3.30.40.10">
    <property type="entry name" value="Zinc/RING finger domain, C3HC4 (zinc finger)"/>
    <property type="match status" value="1"/>
</dbReference>
<dbReference type="GO" id="GO:0008270">
    <property type="term" value="F:zinc ion binding"/>
    <property type="evidence" value="ECO:0007669"/>
    <property type="project" value="UniProtKB-KW"/>
</dbReference>
<feature type="domain" description="RING-type" evidence="6">
    <location>
        <begin position="108"/>
        <end position="153"/>
    </location>
</feature>
<dbReference type="PROSITE" id="PS00518">
    <property type="entry name" value="ZF_RING_1"/>
    <property type="match status" value="1"/>
</dbReference>
<keyword evidence="3" id="KW-0862">Zinc</keyword>
<dbReference type="PROSITE" id="PS50053">
    <property type="entry name" value="UBIQUITIN_2"/>
    <property type="match status" value="2"/>
</dbReference>
<name>A0A7I5EBF3_HAECO</name>
<dbReference type="InterPro" id="IPR017907">
    <property type="entry name" value="Znf_RING_CS"/>
</dbReference>
<dbReference type="SMART" id="SM00213">
    <property type="entry name" value="UBQ"/>
    <property type="match status" value="2"/>
</dbReference>
<dbReference type="WBParaSite" id="HCON_00124600-00001">
    <property type="protein sequence ID" value="HCON_00124600-00001"/>
    <property type="gene ID" value="HCON_00124600"/>
</dbReference>
<dbReference type="OrthoDB" id="342730at2759"/>
<evidence type="ECO:0000259" key="6">
    <source>
        <dbReference type="PROSITE" id="PS50089"/>
    </source>
</evidence>
<evidence type="ECO:0000256" key="3">
    <source>
        <dbReference type="ARBA" id="ARBA00022833"/>
    </source>
</evidence>
<dbReference type="Pfam" id="PF13445">
    <property type="entry name" value="zf-RING_UBOX"/>
    <property type="match status" value="1"/>
</dbReference>
<dbReference type="OMA" id="MHISIRS"/>
<feature type="domain" description="Ubiquitin-like" evidence="5">
    <location>
        <begin position="197"/>
        <end position="272"/>
    </location>
</feature>
<evidence type="ECO:0000256" key="2">
    <source>
        <dbReference type="ARBA" id="ARBA00022771"/>
    </source>
</evidence>
<dbReference type="FunFam" id="3.10.20.90:FF:000211">
    <property type="entry name" value="Polyubiquitin 9"/>
    <property type="match status" value="1"/>
</dbReference>
<keyword evidence="1" id="KW-0479">Metal-binding</keyword>
<dbReference type="SUPFAM" id="SSF57850">
    <property type="entry name" value="RING/U-box"/>
    <property type="match status" value="1"/>
</dbReference>